<sequence length="539" mass="58984">MNRYKVIRQLGDGTYGSVWKAINRETNAVVAIKKMKRKFYSWNECMALREVKSLRKLSHPSIVKLKEVIRERDELFFVFEYMDCNLYQLMKEQGELMPEARVREWCFQILRGLTHIHKHGYFHRDLKPENLLVHKDTVKIADFGLAREIRSRPPFTDYVSTRWYRAPEVLLRSKNYGPPVDLFAMGAIIAELFTLRPLFPGASEADELYKICSVMGSPTTATWPDGLGLAAAMGFRFPQCQPVPLAAMVPQASPIALDLIASLCHWDPAQRPTAAQALQHPFFQDHVPQPLTPALQMEKPALAQQPQQPNLAQKQKPDLTRPSKAYNISADATTAARGNDTIAAHYPARPSLPQPLQEQPCSTSGAVSVMSGGAATNAAALNPDAQVAYSPQQQHRGAFLPRRPAIQQQNRVSYDNEWVQRPAGDSTSFTGPPLWGASSGLCPVPHTRPHTLVANPAAPHPPQPSPYTHYATAIGPPGANALGRSGTNAADGVVGWDGHGAGNAVRGRLGLNRRECAALAAGPGGFAGVAGEFAIPVRS</sequence>
<feature type="compositionally biased region" description="Polar residues" evidence="6">
    <location>
        <begin position="354"/>
        <end position="365"/>
    </location>
</feature>
<dbReference type="InterPro" id="IPR011009">
    <property type="entry name" value="Kinase-like_dom_sf"/>
</dbReference>
<evidence type="ECO:0000256" key="1">
    <source>
        <dbReference type="ARBA" id="ARBA00022679"/>
    </source>
</evidence>
<dbReference type="CDD" id="cd07830">
    <property type="entry name" value="STKc_MAK_like"/>
    <property type="match status" value="1"/>
</dbReference>
<reference evidence="8 9" key="1">
    <citation type="journal article" date="2024" name="Nat. Commun.">
        <title>Phylogenomics reveals the evolutionary origins of lichenization in chlorophyte algae.</title>
        <authorList>
            <person name="Puginier C."/>
            <person name="Libourel C."/>
            <person name="Otte J."/>
            <person name="Skaloud P."/>
            <person name="Haon M."/>
            <person name="Grisel S."/>
            <person name="Petersen M."/>
            <person name="Berrin J.G."/>
            <person name="Delaux P.M."/>
            <person name="Dal Grande F."/>
            <person name="Keller J."/>
        </authorList>
    </citation>
    <scope>NUCLEOTIDE SEQUENCE [LARGE SCALE GENOMIC DNA]</scope>
    <source>
        <strain evidence="8 9">SAG 216-7</strain>
    </source>
</reference>
<comment type="caution">
    <text evidence="8">The sequence shown here is derived from an EMBL/GenBank/DDBJ whole genome shotgun (WGS) entry which is preliminary data.</text>
</comment>
<feature type="region of interest" description="Disordered" evidence="6">
    <location>
        <begin position="300"/>
        <end position="322"/>
    </location>
</feature>
<dbReference type="Gene3D" id="3.30.200.20">
    <property type="entry name" value="Phosphorylase Kinase, domain 1"/>
    <property type="match status" value="1"/>
</dbReference>
<dbReference type="SMART" id="SM00220">
    <property type="entry name" value="S_TKc"/>
    <property type="match status" value="1"/>
</dbReference>
<proteinExistence type="predicted"/>
<evidence type="ECO:0000313" key="9">
    <source>
        <dbReference type="Proteomes" id="UP001491310"/>
    </source>
</evidence>
<organism evidence="8 9">
    <name type="scientific">Coccomyxa subellipsoidea</name>
    <dbReference type="NCBI Taxonomy" id="248742"/>
    <lineage>
        <taxon>Eukaryota</taxon>
        <taxon>Viridiplantae</taxon>
        <taxon>Chlorophyta</taxon>
        <taxon>core chlorophytes</taxon>
        <taxon>Trebouxiophyceae</taxon>
        <taxon>Trebouxiophyceae incertae sedis</taxon>
        <taxon>Coccomyxaceae</taxon>
        <taxon>Coccomyxa</taxon>
    </lineage>
</organism>
<evidence type="ECO:0000256" key="6">
    <source>
        <dbReference type="SAM" id="MobiDB-lite"/>
    </source>
</evidence>
<evidence type="ECO:0000256" key="2">
    <source>
        <dbReference type="ARBA" id="ARBA00022741"/>
    </source>
</evidence>
<dbReference type="SUPFAM" id="SSF56112">
    <property type="entry name" value="Protein kinase-like (PK-like)"/>
    <property type="match status" value="1"/>
</dbReference>
<feature type="region of interest" description="Disordered" evidence="6">
    <location>
        <begin position="345"/>
        <end position="365"/>
    </location>
</feature>
<evidence type="ECO:0000259" key="7">
    <source>
        <dbReference type="PROSITE" id="PS50011"/>
    </source>
</evidence>
<dbReference type="Proteomes" id="UP001491310">
    <property type="component" value="Unassembled WGS sequence"/>
</dbReference>
<evidence type="ECO:0000256" key="3">
    <source>
        <dbReference type="ARBA" id="ARBA00022777"/>
    </source>
</evidence>
<feature type="compositionally biased region" description="Low complexity" evidence="6">
    <location>
        <begin position="300"/>
        <end position="314"/>
    </location>
</feature>
<name>A0ABR2YGY2_9CHLO</name>
<dbReference type="PANTHER" id="PTHR24055">
    <property type="entry name" value="MITOGEN-ACTIVATED PROTEIN KINASE"/>
    <property type="match status" value="1"/>
</dbReference>
<dbReference type="InterPro" id="IPR017441">
    <property type="entry name" value="Protein_kinase_ATP_BS"/>
</dbReference>
<keyword evidence="9" id="KW-1185">Reference proteome</keyword>
<protein>
    <recommendedName>
        <fullName evidence="7">Protein kinase domain-containing protein</fullName>
    </recommendedName>
</protein>
<accession>A0ABR2YGY2</accession>
<feature type="binding site" evidence="5">
    <location>
        <position position="34"/>
    </location>
    <ligand>
        <name>ATP</name>
        <dbReference type="ChEBI" id="CHEBI:30616"/>
    </ligand>
</feature>
<dbReference type="PROSITE" id="PS00107">
    <property type="entry name" value="PROTEIN_KINASE_ATP"/>
    <property type="match status" value="1"/>
</dbReference>
<dbReference type="PROSITE" id="PS50011">
    <property type="entry name" value="PROTEIN_KINASE_DOM"/>
    <property type="match status" value="1"/>
</dbReference>
<evidence type="ECO:0000256" key="4">
    <source>
        <dbReference type="ARBA" id="ARBA00022840"/>
    </source>
</evidence>
<keyword evidence="4 5" id="KW-0067">ATP-binding</keyword>
<feature type="domain" description="Protein kinase" evidence="7">
    <location>
        <begin position="4"/>
        <end position="283"/>
    </location>
</feature>
<evidence type="ECO:0000313" key="8">
    <source>
        <dbReference type="EMBL" id="KAK9905018.1"/>
    </source>
</evidence>
<evidence type="ECO:0000256" key="5">
    <source>
        <dbReference type="PROSITE-ProRule" id="PRU10141"/>
    </source>
</evidence>
<keyword evidence="2 5" id="KW-0547">Nucleotide-binding</keyword>
<dbReference type="EMBL" id="JALJOT010000012">
    <property type="protein sequence ID" value="KAK9905018.1"/>
    <property type="molecule type" value="Genomic_DNA"/>
</dbReference>
<dbReference type="Pfam" id="PF00069">
    <property type="entry name" value="Pkinase"/>
    <property type="match status" value="1"/>
</dbReference>
<dbReference type="InterPro" id="IPR050117">
    <property type="entry name" value="MAPK"/>
</dbReference>
<dbReference type="PROSITE" id="PS00108">
    <property type="entry name" value="PROTEIN_KINASE_ST"/>
    <property type="match status" value="1"/>
</dbReference>
<keyword evidence="1" id="KW-0808">Transferase</keyword>
<dbReference type="InterPro" id="IPR008271">
    <property type="entry name" value="Ser/Thr_kinase_AS"/>
</dbReference>
<dbReference type="Gene3D" id="1.10.510.10">
    <property type="entry name" value="Transferase(Phosphotransferase) domain 1"/>
    <property type="match status" value="1"/>
</dbReference>
<gene>
    <name evidence="8" type="ORF">WJX75_007893</name>
</gene>
<keyword evidence="3" id="KW-0418">Kinase</keyword>
<dbReference type="InterPro" id="IPR000719">
    <property type="entry name" value="Prot_kinase_dom"/>
</dbReference>